<evidence type="ECO:0000313" key="6">
    <source>
        <dbReference type="EMBL" id="GAQ17779.1"/>
    </source>
</evidence>
<feature type="transmembrane region" description="Helical" evidence="3">
    <location>
        <begin position="7"/>
        <end position="26"/>
    </location>
</feature>
<dbReference type="EMBL" id="BBXV01000021">
    <property type="protein sequence ID" value="GAQ17779.1"/>
    <property type="molecule type" value="Genomic_DNA"/>
</dbReference>
<feature type="transmembrane region" description="Helical" evidence="3">
    <location>
        <begin position="148"/>
        <end position="170"/>
    </location>
</feature>
<evidence type="ECO:0000313" key="5">
    <source>
        <dbReference type="EMBL" id="CDO04113.1"/>
    </source>
</evidence>
<dbReference type="PANTHER" id="PTHR22911">
    <property type="entry name" value="ACYL-MALONYL CONDENSING ENZYME-RELATED"/>
    <property type="match status" value="1"/>
</dbReference>
<dbReference type="OrthoDB" id="9790852at2"/>
<feature type="transmembrane region" description="Helical" evidence="3">
    <location>
        <begin position="244"/>
        <end position="263"/>
    </location>
</feature>
<sequence>MRLPPFNPYAAVVIGVISVSTSAVLVKLADQAPAAIIANYRLLFAVLIMSPVVLLKYRDEFRLVEKRDWIFSILAGIFLALHFILWFESLNYTSVASSVVLVTLQPIFAFLGTYFFFKERFSPGAVISMLIALLGSFIISWGDFQISGMALLGDILALLGAITVTVYFLFGQRVRRNVSLMTYTFLVYGASSITLLLYNLAVQNPFFGYPANHWGLFLALAIVPTFFGHTLFNWALKWLSTSTISMGIVFEPVGATILAYLLLNEKVTGSQLLGGTIVIFGLFLFILSTSRKSSVTIAQKERK</sequence>
<dbReference type="Pfam" id="PF00892">
    <property type="entry name" value="EamA"/>
    <property type="match status" value="2"/>
</dbReference>
<reference evidence="5 7" key="2">
    <citation type="submission" date="2014-03" db="EMBL/GenBank/DDBJ databases">
        <authorList>
            <person name="Urmite Genomes U."/>
        </authorList>
    </citation>
    <scope>NUCLEOTIDE SEQUENCE [LARGE SCALE GENOMIC DNA]</scope>
    <source>
        <strain evidence="5 7">S1</strain>
    </source>
</reference>
<reference evidence="5 7" key="1">
    <citation type="submission" date="2014-03" db="EMBL/GenBank/DDBJ databases">
        <title>Draft genome sequencing of Oceanobacillus picturae strain S1 isolated from human gut.</title>
        <authorList>
            <person name="Croce O."/>
            <person name="Lagier J.C."/>
            <person name="Raoult D."/>
        </authorList>
    </citation>
    <scope>NUCLEOTIDE SEQUENCE [LARGE SCALE GENOMIC DNA]</scope>
    <source>
        <strain evidence="5 7">S1</strain>
    </source>
</reference>
<feature type="transmembrane region" description="Helical" evidence="3">
    <location>
        <begin position="182"/>
        <end position="201"/>
    </location>
</feature>
<dbReference type="STRING" id="171693.BN988_02655"/>
<dbReference type="Gene3D" id="1.10.3730.20">
    <property type="match status" value="1"/>
</dbReference>
<dbReference type="Proteomes" id="UP000028863">
    <property type="component" value="Unassembled WGS sequence"/>
</dbReference>
<name>W9AF76_9BACI</name>
<feature type="domain" description="EamA" evidence="4">
    <location>
        <begin position="11"/>
        <end position="140"/>
    </location>
</feature>
<dbReference type="RefSeq" id="WP_036577156.1">
    <property type="nucleotide sequence ID" value="NZ_BBXV01000021.1"/>
</dbReference>
<feature type="transmembrane region" description="Helical" evidence="3">
    <location>
        <begin position="69"/>
        <end position="87"/>
    </location>
</feature>
<evidence type="ECO:0000256" key="3">
    <source>
        <dbReference type="SAM" id="Phobius"/>
    </source>
</evidence>
<organism evidence="5 7">
    <name type="scientific">Oceanobacillus picturae</name>
    <dbReference type="NCBI Taxonomy" id="171693"/>
    <lineage>
        <taxon>Bacteria</taxon>
        <taxon>Bacillati</taxon>
        <taxon>Bacillota</taxon>
        <taxon>Bacilli</taxon>
        <taxon>Bacillales</taxon>
        <taxon>Bacillaceae</taxon>
        <taxon>Oceanobacillus</taxon>
    </lineage>
</organism>
<evidence type="ECO:0000313" key="7">
    <source>
        <dbReference type="Proteomes" id="UP000028863"/>
    </source>
</evidence>
<feature type="domain" description="EamA" evidence="4">
    <location>
        <begin position="152"/>
        <end position="286"/>
    </location>
</feature>
<gene>
    <name evidence="5" type="ORF">BN988_02655</name>
    <name evidence="6" type="ORF">OPHB3_1716</name>
</gene>
<dbReference type="GO" id="GO:0016020">
    <property type="term" value="C:membrane"/>
    <property type="evidence" value="ECO:0007669"/>
    <property type="project" value="InterPro"/>
</dbReference>
<evidence type="ECO:0000259" key="4">
    <source>
        <dbReference type="Pfam" id="PF00892"/>
    </source>
</evidence>
<dbReference type="PANTHER" id="PTHR22911:SF76">
    <property type="entry name" value="EAMA DOMAIN-CONTAINING PROTEIN"/>
    <property type="match status" value="1"/>
</dbReference>
<reference evidence="6 8" key="4">
    <citation type="journal article" date="2016" name="Genome Announc.">
        <title>Draft Genome Sequence of Oceanobacillus picturae Heshi-B3, Isolated from Fermented Rice Bran in a Traditional Japanese Seafood Dish.</title>
        <authorList>
            <person name="Akuzawa S."/>
            <person name="Nagaoka J."/>
            <person name="Kanekatsu M."/>
            <person name="Kanesaki Y."/>
            <person name="Suzuki T."/>
        </authorList>
    </citation>
    <scope>NUCLEOTIDE SEQUENCE [LARGE SCALE GENOMIC DNA]</scope>
    <source>
        <strain evidence="6 8">Heshi-B3</strain>
    </source>
</reference>
<evidence type="ECO:0000313" key="8">
    <source>
        <dbReference type="Proteomes" id="UP000052946"/>
    </source>
</evidence>
<keyword evidence="3" id="KW-0812">Transmembrane</keyword>
<dbReference type="InterPro" id="IPR037185">
    <property type="entry name" value="EmrE-like"/>
</dbReference>
<keyword evidence="3" id="KW-0472">Membrane</keyword>
<dbReference type="AlphaFoldDB" id="W9AF76"/>
<keyword evidence="3" id="KW-1133">Transmembrane helix</keyword>
<proteinExistence type="inferred from homology"/>
<comment type="caution">
    <text evidence="5">The sequence shown here is derived from an EMBL/GenBank/DDBJ whole genome shotgun (WGS) entry which is preliminary data.</text>
</comment>
<feature type="transmembrane region" description="Helical" evidence="3">
    <location>
        <begin position="213"/>
        <end position="232"/>
    </location>
</feature>
<dbReference type="SUPFAM" id="SSF103481">
    <property type="entry name" value="Multidrug resistance efflux transporter EmrE"/>
    <property type="match status" value="2"/>
</dbReference>
<feature type="transmembrane region" description="Helical" evidence="3">
    <location>
        <begin position="124"/>
        <end position="142"/>
    </location>
</feature>
<feature type="transmembrane region" description="Helical" evidence="3">
    <location>
        <begin position="269"/>
        <end position="287"/>
    </location>
</feature>
<comment type="subcellular location">
    <subcellularLocation>
        <location evidence="1">Endomembrane system</location>
        <topology evidence="1">Multi-pass membrane protein</topology>
    </subcellularLocation>
</comment>
<evidence type="ECO:0000256" key="2">
    <source>
        <dbReference type="ARBA" id="ARBA00007362"/>
    </source>
</evidence>
<dbReference type="eggNOG" id="COG0697">
    <property type="taxonomic scope" value="Bacteria"/>
</dbReference>
<dbReference type="InterPro" id="IPR000620">
    <property type="entry name" value="EamA_dom"/>
</dbReference>
<dbReference type="Proteomes" id="UP000052946">
    <property type="component" value="Unassembled WGS sequence"/>
</dbReference>
<protein>
    <submittedName>
        <fullName evidence="5">Carboxylate/amino acid/amine transporter</fullName>
    </submittedName>
</protein>
<feature type="transmembrane region" description="Helical" evidence="3">
    <location>
        <begin position="99"/>
        <end position="117"/>
    </location>
</feature>
<comment type="similarity">
    <text evidence="2">Belongs to the EamA transporter family.</text>
</comment>
<accession>W9AF76</accession>
<feature type="transmembrane region" description="Helical" evidence="3">
    <location>
        <begin position="38"/>
        <end position="57"/>
    </location>
</feature>
<evidence type="ECO:0000256" key="1">
    <source>
        <dbReference type="ARBA" id="ARBA00004127"/>
    </source>
</evidence>
<reference evidence="8" key="3">
    <citation type="submission" date="2015-07" db="EMBL/GenBank/DDBJ databases">
        <title>Draft Genome Sequence of Oceanobacillus picturae Heshi-B3 that Was Isolated from Fermented Rice Bran with Aging Salted Mackerel, Which Was Named Heshiko as Traditional Fermented Seafood in Japan.</title>
        <authorList>
            <person name="Akuzawa S."/>
            <person name="Nakagawa J."/>
            <person name="Kanekatsu T."/>
            <person name="Kanesaki Y."/>
            <person name="Suzuki T."/>
        </authorList>
    </citation>
    <scope>NUCLEOTIDE SEQUENCE [LARGE SCALE GENOMIC DNA]</scope>
    <source>
        <strain evidence="8">Heshi-B3</strain>
    </source>
</reference>
<dbReference type="EMBL" id="CCAX010000002">
    <property type="protein sequence ID" value="CDO04113.1"/>
    <property type="molecule type" value="Genomic_DNA"/>
</dbReference>
<keyword evidence="7" id="KW-1185">Reference proteome</keyword>